<dbReference type="SUPFAM" id="SSF46689">
    <property type="entry name" value="Homeodomain-like"/>
    <property type="match status" value="1"/>
</dbReference>
<keyword evidence="8" id="KW-1185">Reference proteome</keyword>
<dbReference type="InterPro" id="IPR009057">
    <property type="entry name" value="Homeodomain-like_sf"/>
</dbReference>
<keyword evidence="4" id="KW-0010">Activator</keyword>
<dbReference type="STRING" id="50340.PF66_01582"/>
<comment type="caution">
    <text evidence="7">The sequence shown here is derived from an EMBL/GenBank/DDBJ whole genome shotgun (WGS) entry which is preliminary data.</text>
</comment>
<dbReference type="InterPro" id="IPR003313">
    <property type="entry name" value="AraC-bd"/>
</dbReference>
<keyword evidence="3 7" id="KW-0238">DNA-binding</keyword>
<evidence type="ECO:0000313" key="8">
    <source>
        <dbReference type="Proteomes" id="UP000037931"/>
    </source>
</evidence>
<evidence type="ECO:0000256" key="1">
    <source>
        <dbReference type="ARBA" id="ARBA00022491"/>
    </source>
</evidence>
<dbReference type="Gene3D" id="2.60.120.10">
    <property type="entry name" value="Jelly Rolls"/>
    <property type="match status" value="1"/>
</dbReference>
<dbReference type="PROSITE" id="PS00041">
    <property type="entry name" value="HTH_ARAC_FAMILY_1"/>
    <property type="match status" value="1"/>
</dbReference>
<dbReference type="Proteomes" id="UP000037931">
    <property type="component" value="Unassembled WGS sequence"/>
</dbReference>
<dbReference type="InterPro" id="IPR014710">
    <property type="entry name" value="RmlC-like_jellyroll"/>
</dbReference>
<dbReference type="GO" id="GO:0003700">
    <property type="term" value="F:DNA-binding transcription factor activity"/>
    <property type="evidence" value="ECO:0007669"/>
    <property type="project" value="InterPro"/>
</dbReference>
<protein>
    <submittedName>
        <fullName evidence="7">DNA-binding domain-containing protein, AraC-type</fullName>
    </submittedName>
</protein>
<feature type="domain" description="HTH araC/xylS-type" evidence="6">
    <location>
        <begin position="174"/>
        <end position="271"/>
    </location>
</feature>
<keyword evidence="2" id="KW-0805">Transcription regulation</keyword>
<dbReference type="InterPro" id="IPR011051">
    <property type="entry name" value="RmlC_Cupin_sf"/>
</dbReference>
<dbReference type="SUPFAM" id="SSF51182">
    <property type="entry name" value="RmlC-like cupins"/>
    <property type="match status" value="1"/>
</dbReference>
<dbReference type="InterPro" id="IPR018062">
    <property type="entry name" value="HTH_AraC-typ_CS"/>
</dbReference>
<proteinExistence type="predicted"/>
<evidence type="ECO:0000256" key="3">
    <source>
        <dbReference type="ARBA" id="ARBA00023125"/>
    </source>
</evidence>
<evidence type="ECO:0000256" key="2">
    <source>
        <dbReference type="ARBA" id="ARBA00023015"/>
    </source>
</evidence>
<reference evidence="7 8" key="1">
    <citation type="journal article" date="2015" name="PLoS ONE">
        <title>Rice-Infecting Pseudomonas Genomes Are Highly Accessorized and Harbor Multiple Putative Virulence Mechanisms to Cause Sheath Brown Rot.</title>
        <authorList>
            <person name="Quibod I.L."/>
            <person name="Grande G."/>
            <person name="Oreiro E.G."/>
            <person name="Borja F.N."/>
            <person name="Dossa G.S."/>
            <person name="Mauleon R."/>
            <person name="Cruz C.V."/>
            <person name="Oliva R."/>
        </authorList>
    </citation>
    <scope>NUCLEOTIDE SEQUENCE [LARGE SCALE GENOMIC DNA]</scope>
    <source>
        <strain evidence="7 8">IRRI 6609</strain>
    </source>
</reference>
<keyword evidence="5" id="KW-0804">Transcription</keyword>
<evidence type="ECO:0000256" key="4">
    <source>
        <dbReference type="ARBA" id="ARBA00023159"/>
    </source>
</evidence>
<dbReference type="AlphaFoldDB" id="A0A0M9GID2"/>
<dbReference type="SMART" id="SM00342">
    <property type="entry name" value="HTH_ARAC"/>
    <property type="match status" value="1"/>
</dbReference>
<dbReference type="Pfam" id="PF12833">
    <property type="entry name" value="HTH_18"/>
    <property type="match status" value="1"/>
</dbReference>
<dbReference type="CDD" id="cd06124">
    <property type="entry name" value="cupin_NimR-like_N"/>
    <property type="match status" value="1"/>
</dbReference>
<dbReference type="EMBL" id="JSYZ01000004">
    <property type="protein sequence ID" value="KPA91999.1"/>
    <property type="molecule type" value="Genomic_DNA"/>
</dbReference>
<dbReference type="RefSeq" id="WP_241494287.1">
    <property type="nucleotide sequence ID" value="NZ_JSYZ01000004.1"/>
</dbReference>
<gene>
    <name evidence="7" type="ORF">PF66_01582</name>
</gene>
<dbReference type="PANTHER" id="PTHR11019">
    <property type="entry name" value="HTH-TYPE TRANSCRIPTIONAL REGULATOR NIMR"/>
    <property type="match status" value="1"/>
</dbReference>
<accession>A0A0M9GID2</accession>
<dbReference type="Gene3D" id="1.10.10.60">
    <property type="entry name" value="Homeodomain-like"/>
    <property type="match status" value="1"/>
</dbReference>
<dbReference type="Pfam" id="PF02311">
    <property type="entry name" value="AraC_binding"/>
    <property type="match status" value="1"/>
</dbReference>
<keyword evidence="1" id="KW-0678">Repressor</keyword>
<dbReference type="GO" id="GO:0043565">
    <property type="term" value="F:sequence-specific DNA binding"/>
    <property type="evidence" value="ECO:0007669"/>
    <property type="project" value="InterPro"/>
</dbReference>
<evidence type="ECO:0000259" key="6">
    <source>
        <dbReference type="PROSITE" id="PS01124"/>
    </source>
</evidence>
<dbReference type="PANTHER" id="PTHR11019:SF159">
    <property type="entry name" value="TRANSCRIPTIONAL REGULATOR-RELATED"/>
    <property type="match status" value="1"/>
</dbReference>
<dbReference type="FunFam" id="1.10.10.60:FF:000132">
    <property type="entry name" value="AraC family transcriptional regulator"/>
    <property type="match status" value="1"/>
</dbReference>
<evidence type="ECO:0000256" key="5">
    <source>
        <dbReference type="ARBA" id="ARBA00023163"/>
    </source>
</evidence>
<dbReference type="InterPro" id="IPR018060">
    <property type="entry name" value="HTH_AraC"/>
</dbReference>
<sequence>MKGQNWRISAAHEPSAQKAAISQHREFSEDAPPLVVRAYDYASGARQQPHSHARIQLMYSPRGLMRVSTETGAWTLAPMRALWIPAGVTHEVRMVGEISMRSVYLAPQAVPWCWDECCVLTVTPLMRELILMLNDNPGLAETPRQQASGLLLHLLAQATRQNNSLPMPLDRRLRKVCDAILQSPDNNDTLEEWGERIGASSRTLARRMKEETGVTFHHWRLQVRVDEAVCRLVQGVSINEVAQALGYRSSSAFIYMFRSLLGSTPAQYVERILCGAPGVVNEEASAERVGTGSMALAETTRQGAATR</sequence>
<dbReference type="InterPro" id="IPR020449">
    <property type="entry name" value="Tscrpt_reg_AraC-type_HTH"/>
</dbReference>
<dbReference type="PATRIC" id="fig|50340.43.peg.4739"/>
<organism evidence="7 8">
    <name type="scientific">Pseudomonas asplenii</name>
    <dbReference type="NCBI Taxonomy" id="53407"/>
    <lineage>
        <taxon>Bacteria</taxon>
        <taxon>Pseudomonadati</taxon>
        <taxon>Pseudomonadota</taxon>
        <taxon>Gammaproteobacteria</taxon>
        <taxon>Pseudomonadales</taxon>
        <taxon>Pseudomonadaceae</taxon>
        <taxon>Pseudomonas</taxon>
    </lineage>
</organism>
<dbReference type="GO" id="GO:0009893">
    <property type="term" value="P:positive regulation of metabolic process"/>
    <property type="evidence" value="ECO:0007669"/>
    <property type="project" value="UniProtKB-ARBA"/>
</dbReference>
<dbReference type="PROSITE" id="PS01124">
    <property type="entry name" value="HTH_ARAC_FAMILY_2"/>
    <property type="match status" value="1"/>
</dbReference>
<name>A0A0M9GID2_9PSED</name>
<dbReference type="PRINTS" id="PR00032">
    <property type="entry name" value="HTHARAC"/>
</dbReference>
<evidence type="ECO:0000313" key="7">
    <source>
        <dbReference type="EMBL" id="KPA91999.1"/>
    </source>
</evidence>